<keyword evidence="10" id="KW-1185">Reference proteome</keyword>
<reference evidence="9" key="1">
    <citation type="submission" date="2021-06" db="EMBL/GenBank/DDBJ databases">
        <title>Description of novel taxa of the family Lachnospiraceae.</title>
        <authorList>
            <person name="Chaplin A.V."/>
            <person name="Sokolova S.R."/>
            <person name="Pikina A.P."/>
            <person name="Korzhanova M."/>
            <person name="Belova V."/>
            <person name="Korostin D."/>
            <person name="Efimov B.A."/>
        </authorList>
    </citation>
    <scope>NUCLEOTIDE SEQUENCE</scope>
    <source>
        <strain evidence="9">ASD5720</strain>
    </source>
</reference>
<evidence type="ECO:0000313" key="10">
    <source>
        <dbReference type="Proteomes" id="UP000712157"/>
    </source>
</evidence>
<comment type="caution">
    <text evidence="9">The sequence shown here is derived from an EMBL/GenBank/DDBJ whole genome shotgun (WGS) entry which is preliminary data.</text>
</comment>
<evidence type="ECO:0000256" key="7">
    <source>
        <dbReference type="SAM" id="Phobius"/>
    </source>
</evidence>
<dbReference type="Pfam" id="PF02518">
    <property type="entry name" value="HATPase_c"/>
    <property type="match status" value="1"/>
</dbReference>
<comment type="catalytic activity">
    <reaction evidence="1">
        <text>ATP + protein L-histidine = ADP + protein N-phospho-L-histidine.</text>
        <dbReference type="EC" id="2.7.13.3"/>
    </reaction>
</comment>
<keyword evidence="6" id="KW-0902">Two-component regulatory system</keyword>
<evidence type="ECO:0000256" key="6">
    <source>
        <dbReference type="ARBA" id="ARBA00023012"/>
    </source>
</evidence>
<evidence type="ECO:0000256" key="1">
    <source>
        <dbReference type="ARBA" id="ARBA00000085"/>
    </source>
</evidence>
<dbReference type="InterPro" id="IPR036097">
    <property type="entry name" value="HisK_dim/P_sf"/>
</dbReference>
<evidence type="ECO:0000256" key="4">
    <source>
        <dbReference type="ARBA" id="ARBA00022679"/>
    </source>
</evidence>
<feature type="transmembrane region" description="Helical" evidence="7">
    <location>
        <begin position="174"/>
        <end position="195"/>
    </location>
</feature>
<name>A0A949NFD7_9FIRM</name>
<dbReference type="SMART" id="SM00388">
    <property type="entry name" value="HisKA"/>
    <property type="match status" value="1"/>
</dbReference>
<dbReference type="InterPro" id="IPR050736">
    <property type="entry name" value="Sensor_HK_Regulatory"/>
</dbReference>
<dbReference type="InterPro" id="IPR004358">
    <property type="entry name" value="Sig_transdc_His_kin-like_C"/>
</dbReference>
<dbReference type="Proteomes" id="UP000712157">
    <property type="component" value="Unassembled WGS sequence"/>
</dbReference>
<dbReference type="AlphaFoldDB" id="A0A949NFD7"/>
<feature type="domain" description="Histidine kinase" evidence="8">
    <location>
        <begin position="215"/>
        <end position="429"/>
    </location>
</feature>
<dbReference type="SUPFAM" id="SSF47384">
    <property type="entry name" value="Homodimeric domain of signal transducing histidine kinase"/>
    <property type="match status" value="1"/>
</dbReference>
<evidence type="ECO:0000256" key="5">
    <source>
        <dbReference type="ARBA" id="ARBA00022777"/>
    </source>
</evidence>
<keyword evidence="5 9" id="KW-0418">Kinase</keyword>
<keyword evidence="7" id="KW-0812">Transmembrane</keyword>
<accession>A0A949NFD7</accession>
<keyword evidence="3" id="KW-0597">Phosphoprotein</keyword>
<dbReference type="EC" id="2.7.13.3" evidence="2"/>
<dbReference type="EMBL" id="JAHQCW010000032">
    <property type="protein sequence ID" value="MBU9738286.1"/>
    <property type="molecule type" value="Genomic_DNA"/>
</dbReference>
<dbReference type="GO" id="GO:0000155">
    <property type="term" value="F:phosphorelay sensor kinase activity"/>
    <property type="evidence" value="ECO:0007669"/>
    <property type="project" value="InterPro"/>
</dbReference>
<gene>
    <name evidence="9" type="ORF">KTH89_17215</name>
</gene>
<sequence length="429" mass="48348">MFKKLRFRLTLLYTLTTGIILTLVVISISINSQLSTIRRIDETFQTQVMNITTKLQTDNSFNITWLAATEAENDLLIHIEENGTPLLFKGAWEPPSGREFLLEKAASKARELGTDISVQPVTTYSISPVFEITGNHRDRYQCIAMSYPSSRGYKSVLLLYYISPSLQTLNRQRLFFAGMDVLGIAALYLVARFFVKRSLRPIQQSKRRQQEFIAAASHELRSPLMVIQTSAQAIDADPERTALFTGNIRSECKRMARLISDMLTLACADNGNWSVRFSPLDPNTFLLDLYESYEPVCQEKKIPFRLDLSDDSLPMIQGDQERLTQLLGILIDNALAYCGNCKPLLLKASTAKNRLLIQVIDHGPGIPNDQKAQVFDRFYRSDKSRKDKQHFGLGLSIARELAVLHKGELTLRDTEGGGCTFVLSLPVLS</sequence>
<evidence type="ECO:0000256" key="3">
    <source>
        <dbReference type="ARBA" id="ARBA00022553"/>
    </source>
</evidence>
<dbReference type="CDD" id="cd00075">
    <property type="entry name" value="HATPase"/>
    <property type="match status" value="1"/>
</dbReference>
<proteinExistence type="predicted"/>
<dbReference type="CDD" id="cd00082">
    <property type="entry name" value="HisKA"/>
    <property type="match status" value="1"/>
</dbReference>
<dbReference type="InterPro" id="IPR003594">
    <property type="entry name" value="HATPase_dom"/>
</dbReference>
<evidence type="ECO:0000256" key="2">
    <source>
        <dbReference type="ARBA" id="ARBA00012438"/>
    </source>
</evidence>
<dbReference type="PANTHER" id="PTHR43711:SF1">
    <property type="entry name" value="HISTIDINE KINASE 1"/>
    <property type="match status" value="1"/>
</dbReference>
<dbReference type="PROSITE" id="PS50109">
    <property type="entry name" value="HIS_KIN"/>
    <property type="match status" value="1"/>
</dbReference>
<protein>
    <recommendedName>
        <fullName evidence="2">histidine kinase</fullName>
        <ecNumber evidence="2">2.7.13.3</ecNumber>
    </recommendedName>
</protein>
<keyword evidence="7" id="KW-0472">Membrane</keyword>
<dbReference type="PRINTS" id="PR00344">
    <property type="entry name" value="BCTRLSENSOR"/>
</dbReference>
<dbReference type="InterPro" id="IPR003661">
    <property type="entry name" value="HisK_dim/P_dom"/>
</dbReference>
<feature type="transmembrane region" description="Helical" evidence="7">
    <location>
        <begin position="12"/>
        <end position="30"/>
    </location>
</feature>
<organism evidence="9 10">
    <name type="scientific">Diplocloster agilis</name>
    <dbReference type="NCBI Taxonomy" id="2850323"/>
    <lineage>
        <taxon>Bacteria</taxon>
        <taxon>Bacillati</taxon>
        <taxon>Bacillota</taxon>
        <taxon>Clostridia</taxon>
        <taxon>Lachnospirales</taxon>
        <taxon>Lachnospiraceae</taxon>
        <taxon>Diplocloster</taxon>
    </lineage>
</organism>
<dbReference type="SUPFAM" id="SSF55874">
    <property type="entry name" value="ATPase domain of HSP90 chaperone/DNA topoisomerase II/histidine kinase"/>
    <property type="match status" value="1"/>
</dbReference>
<evidence type="ECO:0000259" key="8">
    <source>
        <dbReference type="PROSITE" id="PS50109"/>
    </source>
</evidence>
<dbReference type="Pfam" id="PF00512">
    <property type="entry name" value="HisKA"/>
    <property type="match status" value="1"/>
</dbReference>
<dbReference type="InterPro" id="IPR036890">
    <property type="entry name" value="HATPase_C_sf"/>
</dbReference>
<dbReference type="SMART" id="SM00387">
    <property type="entry name" value="HATPase_c"/>
    <property type="match status" value="1"/>
</dbReference>
<evidence type="ECO:0000313" key="9">
    <source>
        <dbReference type="EMBL" id="MBU9738286.1"/>
    </source>
</evidence>
<keyword evidence="4" id="KW-0808">Transferase</keyword>
<dbReference type="Gene3D" id="1.10.287.130">
    <property type="match status" value="1"/>
</dbReference>
<dbReference type="PANTHER" id="PTHR43711">
    <property type="entry name" value="TWO-COMPONENT HISTIDINE KINASE"/>
    <property type="match status" value="1"/>
</dbReference>
<dbReference type="Gene3D" id="3.30.565.10">
    <property type="entry name" value="Histidine kinase-like ATPase, C-terminal domain"/>
    <property type="match status" value="1"/>
</dbReference>
<keyword evidence="7" id="KW-1133">Transmembrane helix</keyword>
<dbReference type="RefSeq" id="WP_238722520.1">
    <property type="nucleotide sequence ID" value="NZ_JAHQCW010000032.1"/>
</dbReference>
<dbReference type="InterPro" id="IPR005467">
    <property type="entry name" value="His_kinase_dom"/>
</dbReference>